<organism evidence="2 3">
    <name type="scientific">Ceratodon purpureus</name>
    <name type="common">Fire moss</name>
    <name type="synonym">Dicranum purpureum</name>
    <dbReference type="NCBI Taxonomy" id="3225"/>
    <lineage>
        <taxon>Eukaryota</taxon>
        <taxon>Viridiplantae</taxon>
        <taxon>Streptophyta</taxon>
        <taxon>Embryophyta</taxon>
        <taxon>Bryophyta</taxon>
        <taxon>Bryophytina</taxon>
        <taxon>Bryopsida</taxon>
        <taxon>Dicranidae</taxon>
        <taxon>Pseudoditrichales</taxon>
        <taxon>Ditrichaceae</taxon>
        <taxon>Ceratodon</taxon>
    </lineage>
</organism>
<feature type="region of interest" description="Disordered" evidence="1">
    <location>
        <begin position="1"/>
        <end position="22"/>
    </location>
</feature>
<dbReference type="EMBL" id="CM026432">
    <property type="protein sequence ID" value="KAG0557351.1"/>
    <property type="molecule type" value="Genomic_DNA"/>
</dbReference>
<keyword evidence="3" id="KW-1185">Reference proteome</keyword>
<feature type="compositionally biased region" description="Polar residues" evidence="1">
    <location>
        <begin position="10"/>
        <end position="22"/>
    </location>
</feature>
<comment type="caution">
    <text evidence="2">The sequence shown here is derived from an EMBL/GenBank/DDBJ whole genome shotgun (WGS) entry which is preliminary data.</text>
</comment>
<accession>A0A8T0GDM8</accession>
<sequence length="117" mass="13030">MNRLHERHSSSNLQSSTFPVSKTSLLRTTQLLHDCLKTQSITRSAEIQPRRALKNRETGISRASPLTGSLQITTPKPRQTTQNPALPQCRSTTIGSTTTLAHLTPTQNKNSQNRITR</sequence>
<dbReference type="AlphaFoldDB" id="A0A8T0GDM8"/>
<reference evidence="2 3" key="1">
    <citation type="submission" date="2020-06" db="EMBL/GenBank/DDBJ databases">
        <title>WGS assembly of Ceratodon purpureus strain R40.</title>
        <authorList>
            <person name="Carey S.B."/>
            <person name="Jenkins J."/>
            <person name="Shu S."/>
            <person name="Lovell J.T."/>
            <person name="Sreedasyam A."/>
            <person name="Maumus F."/>
            <person name="Tiley G.P."/>
            <person name="Fernandez-Pozo N."/>
            <person name="Barry K."/>
            <person name="Chen C."/>
            <person name="Wang M."/>
            <person name="Lipzen A."/>
            <person name="Daum C."/>
            <person name="Saski C.A."/>
            <person name="Payton A.C."/>
            <person name="Mcbreen J.C."/>
            <person name="Conrad R.E."/>
            <person name="Kollar L.M."/>
            <person name="Olsson S."/>
            <person name="Huttunen S."/>
            <person name="Landis J.B."/>
            <person name="Wickett N.J."/>
            <person name="Johnson M.G."/>
            <person name="Rensing S.A."/>
            <person name="Grimwood J."/>
            <person name="Schmutz J."/>
            <person name="Mcdaniel S.F."/>
        </authorList>
    </citation>
    <scope>NUCLEOTIDE SEQUENCE [LARGE SCALE GENOMIC DNA]</scope>
    <source>
        <strain evidence="2 3">R40</strain>
    </source>
</reference>
<evidence type="ECO:0000313" key="2">
    <source>
        <dbReference type="EMBL" id="KAG0557351.1"/>
    </source>
</evidence>
<dbReference type="Proteomes" id="UP000822688">
    <property type="component" value="Chromosome 11"/>
</dbReference>
<evidence type="ECO:0000256" key="1">
    <source>
        <dbReference type="SAM" id="MobiDB-lite"/>
    </source>
</evidence>
<gene>
    <name evidence="2" type="ORF">KC19_11G122900</name>
</gene>
<protein>
    <submittedName>
        <fullName evidence="2">Uncharacterized protein</fullName>
    </submittedName>
</protein>
<feature type="compositionally biased region" description="Polar residues" evidence="1">
    <location>
        <begin position="64"/>
        <end position="117"/>
    </location>
</feature>
<name>A0A8T0GDM8_CERPU</name>
<proteinExistence type="predicted"/>
<feature type="region of interest" description="Disordered" evidence="1">
    <location>
        <begin position="47"/>
        <end position="117"/>
    </location>
</feature>
<evidence type="ECO:0000313" key="3">
    <source>
        <dbReference type="Proteomes" id="UP000822688"/>
    </source>
</evidence>